<name>A0ABT8KSX0_9BACT</name>
<organism evidence="2 3">
    <name type="scientific">Splendidivirga corallicola</name>
    <dbReference type="NCBI Taxonomy" id="3051826"/>
    <lineage>
        <taxon>Bacteria</taxon>
        <taxon>Pseudomonadati</taxon>
        <taxon>Bacteroidota</taxon>
        <taxon>Cytophagia</taxon>
        <taxon>Cytophagales</taxon>
        <taxon>Splendidivirgaceae</taxon>
        <taxon>Splendidivirga</taxon>
    </lineage>
</organism>
<reference evidence="2" key="1">
    <citation type="submission" date="2023-06" db="EMBL/GenBank/DDBJ databases">
        <title>Genomic of Parafulvivirga corallium.</title>
        <authorList>
            <person name="Wang G."/>
        </authorList>
    </citation>
    <scope>NUCLEOTIDE SEQUENCE</scope>
    <source>
        <strain evidence="2">BMA10</strain>
    </source>
</reference>
<accession>A0ABT8KSX0</accession>
<evidence type="ECO:0000313" key="2">
    <source>
        <dbReference type="EMBL" id="MDN5203288.1"/>
    </source>
</evidence>
<evidence type="ECO:0000313" key="3">
    <source>
        <dbReference type="Proteomes" id="UP001172082"/>
    </source>
</evidence>
<dbReference type="EMBL" id="JAUJEA010000007">
    <property type="protein sequence ID" value="MDN5203288.1"/>
    <property type="molecule type" value="Genomic_DNA"/>
</dbReference>
<feature type="signal peptide" evidence="1">
    <location>
        <begin position="1"/>
        <end position="21"/>
    </location>
</feature>
<protein>
    <submittedName>
        <fullName evidence="2">Uncharacterized protein</fullName>
    </submittedName>
</protein>
<feature type="chain" id="PRO_5046863603" evidence="1">
    <location>
        <begin position="22"/>
        <end position="134"/>
    </location>
</feature>
<dbReference type="RefSeq" id="WP_346753313.1">
    <property type="nucleotide sequence ID" value="NZ_JAUJEA010000007.1"/>
</dbReference>
<keyword evidence="3" id="KW-1185">Reference proteome</keyword>
<proteinExistence type="predicted"/>
<dbReference type="Proteomes" id="UP001172082">
    <property type="component" value="Unassembled WGS sequence"/>
</dbReference>
<keyword evidence="1" id="KW-0732">Signal</keyword>
<comment type="caution">
    <text evidence="2">The sequence shown here is derived from an EMBL/GenBank/DDBJ whole genome shotgun (WGS) entry which is preliminary data.</text>
</comment>
<gene>
    <name evidence="2" type="ORF">QQ008_18005</name>
</gene>
<sequence>MRTYKFLTIFGLVLLTQISLAQEVSNVNWEVKKDSVYISYDLINTSEDFVYSIKLFSIIKGYPHCLSRASGDIGRQVSGGENKKITWSNSSELSTYRLSDMQFMVKVFNKTKKEKVEVSDELSSSKRIHENYKP</sequence>
<evidence type="ECO:0000256" key="1">
    <source>
        <dbReference type="SAM" id="SignalP"/>
    </source>
</evidence>